<feature type="compositionally biased region" description="Low complexity" evidence="9">
    <location>
        <begin position="266"/>
        <end position="287"/>
    </location>
</feature>
<keyword evidence="3" id="KW-0732">Signal</keyword>
<keyword evidence="2" id="KW-0964">Secreted</keyword>
<dbReference type="InterPro" id="IPR006207">
    <property type="entry name" value="Cys_knot_C"/>
</dbReference>
<comment type="caution">
    <text evidence="8">Lacks conserved residue(s) required for the propagation of feature annotation.</text>
</comment>
<dbReference type="GeneTree" id="ENSGT00940000162219"/>
<evidence type="ECO:0000256" key="6">
    <source>
        <dbReference type="ARBA" id="ARBA00023157"/>
    </source>
</evidence>
<reference evidence="13" key="2">
    <citation type="submission" date="2025-08" db="UniProtKB">
        <authorList>
            <consortium name="Ensembl"/>
        </authorList>
    </citation>
    <scope>IDENTIFICATION</scope>
    <source>
        <strain evidence="13">Thoroughbred</strain>
    </source>
</reference>
<evidence type="ECO:0000256" key="2">
    <source>
        <dbReference type="ARBA" id="ARBA00022525"/>
    </source>
</evidence>
<feature type="disulfide bond" evidence="8">
    <location>
        <begin position="1444"/>
        <end position="1496"/>
    </location>
</feature>
<reference evidence="13" key="3">
    <citation type="submission" date="2025-09" db="UniProtKB">
        <authorList>
            <consortium name="Ensembl"/>
        </authorList>
    </citation>
    <scope>IDENTIFICATION</scope>
    <source>
        <strain evidence="13">Thoroughbred</strain>
    </source>
</reference>
<evidence type="ECO:0000313" key="13">
    <source>
        <dbReference type="Ensembl" id="ENSECAP00000076696.1"/>
    </source>
</evidence>
<dbReference type="SMART" id="SM00214">
    <property type="entry name" value="VWC"/>
    <property type="match status" value="3"/>
</dbReference>
<dbReference type="Proteomes" id="UP000002281">
    <property type="component" value="Chromosome 12"/>
</dbReference>
<dbReference type="Pfam" id="PF00094">
    <property type="entry name" value="VWD"/>
    <property type="match status" value="1"/>
</dbReference>
<dbReference type="PROSITE" id="PS01185">
    <property type="entry name" value="CTCK_1"/>
    <property type="match status" value="1"/>
</dbReference>
<feature type="compositionally biased region" description="Polar residues" evidence="9">
    <location>
        <begin position="219"/>
        <end position="235"/>
    </location>
</feature>
<keyword evidence="4" id="KW-0677">Repeat</keyword>
<dbReference type="InterPro" id="IPR001007">
    <property type="entry name" value="VWF_dom"/>
</dbReference>
<feature type="compositionally biased region" description="Low complexity" evidence="9">
    <location>
        <begin position="550"/>
        <end position="566"/>
    </location>
</feature>
<feature type="domain" description="CTCK" evidence="10">
    <location>
        <begin position="1410"/>
        <end position="1501"/>
    </location>
</feature>
<feature type="region of interest" description="Disordered" evidence="9">
    <location>
        <begin position="587"/>
        <end position="662"/>
    </location>
</feature>
<feature type="domain" description="VWFC" evidence="11">
    <location>
        <begin position="1279"/>
        <end position="1344"/>
    </location>
</feature>
<evidence type="ECO:0000256" key="5">
    <source>
        <dbReference type="ARBA" id="ARBA00023008"/>
    </source>
</evidence>
<feature type="compositionally biased region" description="Polar residues" evidence="9">
    <location>
        <begin position="92"/>
        <end position="119"/>
    </location>
</feature>
<sequence length="1516" mass="161568">MTTHSVPTTQTPFASLSTTEKVTVPTTETGPSSPRRTPSVSTTQTTFTSLSSTKKVTVPTTETGPSSSRATHSVPTTQTHLTSLRTSEKLTVPTTKTGLSSSGATPIVPTTQTHLTSLRTSEKLTVPTTETGPSSPRPTELTISTTETGPSSSGPTPSVLTAQTSLTSFGSTERVTFPTSQSSSFSPSTTELTVTSTETGPSSRTTTHSVPTTQTPFTSLRTTERVSISSPSASPGTLPTTTRPAPPSAPPTARIITTPWSPPSGPTSATTLLSSPSQPSSMTHTPTASSTEVCKPQCAWTRWFDEDYPTPGHAGGDFETYANIRAAGEDICEQPLHLECRAEMWPDVPVQELGQVVQCDVSVGLVCRNRDQSGPIKLCLNYHIRVFCCDYSHCPGTPATTTATPPATSPGLTSLTATGTTARPPTTPSPTSPNTHPTTATSGCQPACHWTEWLDSDWPKPGPYGGDSETYHHILRAGGQLCSEPVAIECQAVLFPEVPFRQLGQVVKCDVDYGLICRNKWQSGGETCLNYHIRVRCCDDYSHCASSAVPATTTLSPRPSTTSASTGRQSSGVSRVWSTATTQVYLSSPGTSERVSIPPTETGPSSPRTSERLSIHTSQTGPSSPWTTGRVSISSSSASPRTQTTTATPGLPSAPPSPPLVTSHMWTTAAISSSLPHFSVSTASPSILTTPGPTAFPSPLISTTACLCRAFGQLFSPGDVIYNKTDSAGCQFYAICNQRCDIDRFQGSCPTSSPPETSVTLNSPVPGCDLIDPPRQVNESWTLANCTVARCEGENHIVLLEPKPVANITCVNGHLPVKLWSENERCTYRLECECSCSGWGHSHYKTFDGTSYSFGDNCTHVLMREIRPLYGNLSIYINNYYCGATAATTHCPRALIIHYKSMEIILTTTTGTDGQEQSLILFDQRRVSEVFSKNGVNVSVTGTTMMHIDISAILVSISFDGHIFQARLSYSHFSHNTEGLCGTCTNSQTDDCRRPDGTMAPTCKDMASSWLVPDSSKEGCQAPPPTTSPLPHTPTTPTSPPCAPAPLCKLLLSQVFAECHSLIPPGPFFSTCVSDGCQTSHPNVSCQSLEAYAALCHARGVCSNWRNATAGLCELTCPPTKVYKSCGPVQPEACNSRSQSPVRKGLAEGCFCPDGHILFNSYTDICVPQCPCVGPDGFPKFPGERWVSNCQACVCDEDSVSVQCVPVQCKAQDQPLECGRAGFLTITRPLADNPCCQETLCICNVTTCPQSPLTCGPGLELTLTQREGDCCPTFLCKPKLCTYNGTFYGVGATFPGVTPCHKCACLSVDTGNLTVQCEENTCNTTCPQGFEYSEVAGQCCGECVQTACLTPSGGLVQPNETWVNSPVDNCTEYHCQAENGLLVLTPRPVSCPIVSSCRGVLQKRGCCYSCEEDSCRVRVQRKALRLGDCVSPALVNVPFCEGSCLGVSVYSLEAQAMQHECTCCQEKRAHQEVVTLQCPDGTTIQYTYIHVDACSCTPGCAPSPEAPEDSTPILLL</sequence>
<dbReference type="Pfam" id="PF08742">
    <property type="entry name" value="C8"/>
    <property type="match status" value="1"/>
</dbReference>
<accession>A0A9L0SP35</accession>
<name>A0A9L0SP35_HORSE</name>
<feature type="region of interest" description="Disordered" evidence="9">
    <location>
        <begin position="550"/>
        <end position="575"/>
    </location>
</feature>
<feature type="compositionally biased region" description="Low complexity" evidence="9">
    <location>
        <begin position="176"/>
        <end position="218"/>
    </location>
</feature>
<feature type="domain" description="VWFC" evidence="11">
    <location>
        <begin position="1172"/>
        <end position="1242"/>
    </location>
</feature>
<dbReference type="GO" id="GO:0005576">
    <property type="term" value="C:extracellular region"/>
    <property type="evidence" value="ECO:0007669"/>
    <property type="project" value="UniProtKB-SubCell"/>
</dbReference>
<dbReference type="SUPFAM" id="SSF57567">
    <property type="entry name" value="Serine protease inhibitors"/>
    <property type="match status" value="1"/>
</dbReference>
<evidence type="ECO:0000256" key="3">
    <source>
        <dbReference type="ARBA" id="ARBA00022729"/>
    </source>
</evidence>
<feature type="disulfide bond" evidence="8">
    <location>
        <begin position="1440"/>
        <end position="1494"/>
    </location>
</feature>
<dbReference type="Gene3D" id="2.10.25.10">
    <property type="entry name" value="Laminin"/>
    <property type="match status" value="1"/>
</dbReference>
<organism evidence="13 14">
    <name type="scientific">Equus caballus</name>
    <name type="common">Horse</name>
    <dbReference type="NCBI Taxonomy" id="9796"/>
    <lineage>
        <taxon>Eukaryota</taxon>
        <taxon>Metazoa</taxon>
        <taxon>Chordata</taxon>
        <taxon>Craniata</taxon>
        <taxon>Vertebrata</taxon>
        <taxon>Euteleostomi</taxon>
        <taxon>Mammalia</taxon>
        <taxon>Eutheria</taxon>
        <taxon>Laurasiatheria</taxon>
        <taxon>Perissodactyla</taxon>
        <taxon>Equidae</taxon>
        <taxon>Equus</taxon>
    </lineage>
</organism>
<evidence type="ECO:0000313" key="14">
    <source>
        <dbReference type="Proteomes" id="UP000002281"/>
    </source>
</evidence>
<protein>
    <recommendedName>
        <fullName evidence="15">Mucin 5AC, oligomeric mucus/gel-forming</fullName>
    </recommendedName>
</protein>
<dbReference type="InterPro" id="IPR001846">
    <property type="entry name" value="VWF_type-D"/>
</dbReference>
<dbReference type="SUPFAM" id="SSF57603">
    <property type="entry name" value="FnI-like domain"/>
    <property type="match status" value="1"/>
</dbReference>
<feature type="compositionally biased region" description="Low complexity" evidence="9">
    <location>
        <begin position="400"/>
        <end position="424"/>
    </location>
</feature>
<evidence type="ECO:0000259" key="10">
    <source>
        <dbReference type="PROSITE" id="PS01225"/>
    </source>
</evidence>
<feature type="compositionally biased region" description="Low complexity" evidence="9">
    <location>
        <begin position="18"/>
        <end position="65"/>
    </location>
</feature>
<feature type="domain" description="VWFD" evidence="12">
    <location>
        <begin position="834"/>
        <end position="1021"/>
    </location>
</feature>
<dbReference type="Ensembl" id="ENSECAT00000093616.1">
    <property type="protein sequence ID" value="ENSECAP00000076696.1"/>
    <property type="gene ID" value="ENSECAG00000052118.1"/>
</dbReference>
<keyword evidence="6 8" id="KW-1015">Disulfide bond</keyword>
<evidence type="ECO:0000256" key="7">
    <source>
        <dbReference type="ARBA" id="ARBA00023180"/>
    </source>
</evidence>
<feature type="region of interest" description="Disordered" evidence="9">
    <location>
        <begin position="1014"/>
        <end position="1038"/>
    </location>
</feature>
<evidence type="ECO:0000256" key="8">
    <source>
        <dbReference type="PROSITE-ProRule" id="PRU00039"/>
    </source>
</evidence>
<dbReference type="PROSITE" id="PS50184">
    <property type="entry name" value="VWFC_2"/>
    <property type="match status" value="2"/>
</dbReference>
<proteinExistence type="predicted"/>
<dbReference type="PANTHER" id="PTHR11339">
    <property type="entry name" value="EXTRACELLULAR MATRIX GLYCOPROTEIN RELATED"/>
    <property type="match status" value="1"/>
</dbReference>
<feature type="compositionally biased region" description="Low complexity" evidence="9">
    <location>
        <begin position="142"/>
        <end position="158"/>
    </location>
</feature>
<dbReference type="InterPro" id="IPR050780">
    <property type="entry name" value="Mucin_vWF_Thrombospondin_sf"/>
</dbReference>
<feature type="compositionally biased region" description="Low complexity" evidence="9">
    <location>
        <begin position="432"/>
        <end position="442"/>
    </location>
</feature>
<feature type="disulfide bond" evidence="8">
    <location>
        <begin position="1429"/>
        <end position="1478"/>
    </location>
</feature>
<dbReference type="InterPro" id="IPR036084">
    <property type="entry name" value="Ser_inhib-like_sf"/>
</dbReference>
<dbReference type="InterPro" id="IPR025155">
    <property type="entry name" value="WxxW_domain"/>
</dbReference>
<feature type="compositionally biased region" description="Low complexity" evidence="9">
    <location>
        <begin position="627"/>
        <end position="651"/>
    </location>
</feature>
<feature type="compositionally biased region" description="Polar residues" evidence="9">
    <location>
        <begin position="615"/>
        <end position="626"/>
    </location>
</feature>
<feature type="compositionally biased region" description="Pro residues" evidence="9">
    <location>
        <begin position="1022"/>
        <end position="1038"/>
    </location>
</feature>
<feature type="compositionally biased region" description="Polar residues" evidence="9">
    <location>
        <begin position="66"/>
        <end position="85"/>
    </location>
</feature>
<evidence type="ECO:0000259" key="12">
    <source>
        <dbReference type="PROSITE" id="PS51233"/>
    </source>
</evidence>
<dbReference type="InterPro" id="IPR014853">
    <property type="entry name" value="VWF/SSPO/ZAN-like_Cys-rich_dom"/>
</dbReference>
<dbReference type="PROSITE" id="PS51233">
    <property type="entry name" value="VWFD"/>
    <property type="match status" value="1"/>
</dbReference>
<comment type="subcellular location">
    <subcellularLocation>
        <location evidence="1">Secreted</location>
    </subcellularLocation>
</comment>
<evidence type="ECO:0000256" key="1">
    <source>
        <dbReference type="ARBA" id="ARBA00004613"/>
    </source>
</evidence>
<dbReference type="PROSITE" id="PS01225">
    <property type="entry name" value="CTCK_2"/>
    <property type="match status" value="1"/>
</dbReference>
<evidence type="ECO:0000256" key="9">
    <source>
        <dbReference type="SAM" id="MobiDB-lite"/>
    </source>
</evidence>
<feature type="region of interest" description="Disordered" evidence="9">
    <location>
        <begin position="400"/>
        <end position="443"/>
    </location>
</feature>
<evidence type="ECO:0000259" key="11">
    <source>
        <dbReference type="PROSITE" id="PS50184"/>
    </source>
</evidence>
<dbReference type="Pfam" id="PF13330">
    <property type="entry name" value="Mucin2_WxxW"/>
    <property type="match status" value="2"/>
</dbReference>
<evidence type="ECO:0008006" key="15">
    <source>
        <dbReference type="Google" id="ProtNLM"/>
    </source>
</evidence>
<evidence type="ECO:0000256" key="4">
    <source>
        <dbReference type="ARBA" id="ARBA00022737"/>
    </source>
</evidence>
<dbReference type="SMART" id="SM00832">
    <property type="entry name" value="C8"/>
    <property type="match status" value="1"/>
</dbReference>
<feature type="region of interest" description="Disordered" evidence="9">
    <location>
        <begin position="1"/>
        <end position="289"/>
    </location>
</feature>
<dbReference type="SMART" id="SM00041">
    <property type="entry name" value="CT"/>
    <property type="match status" value="1"/>
</dbReference>
<keyword evidence="14" id="KW-1185">Reference proteome</keyword>
<reference evidence="13 14" key="1">
    <citation type="journal article" date="2009" name="Science">
        <title>Genome sequence, comparative analysis, and population genetics of the domestic horse.</title>
        <authorList>
            <consortium name="Broad Institute Genome Sequencing Platform"/>
            <consortium name="Broad Institute Whole Genome Assembly Team"/>
            <person name="Wade C.M."/>
            <person name="Giulotto E."/>
            <person name="Sigurdsson S."/>
            <person name="Zoli M."/>
            <person name="Gnerre S."/>
            <person name="Imsland F."/>
            <person name="Lear T.L."/>
            <person name="Adelson D.L."/>
            <person name="Bailey E."/>
            <person name="Bellone R.R."/>
            <person name="Bloecker H."/>
            <person name="Distl O."/>
            <person name="Edgar R.C."/>
            <person name="Garber M."/>
            <person name="Leeb T."/>
            <person name="Mauceli E."/>
            <person name="MacLeod J.N."/>
            <person name="Penedo M.C.T."/>
            <person name="Raison J.M."/>
            <person name="Sharpe T."/>
            <person name="Vogel J."/>
            <person name="Andersson L."/>
            <person name="Antczak D.F."/>
            <person name="Biagi T."/>
            <person name="Binns M.M."/>
            <person name="Chowdhary B.P."/>
            <person name="Coleman S.J."/>
            <person name="Della Valle G."/>
            <person name="Fryc S."/>
            <person name="Guerin G."/>
            <person name="Hasegawa T."/>
            <person name="Hill E.W."/>
            <person name="Jurka J."/>
            <person name="Kiialainen A."/>
            <person name="Lindgren G."/>
            <person name="Liu J."/>
            <person name="Magnani E."/>
            <person name="Mickelson J.R."/>
            <person name="Murray J."/>
            <person name="Nergadze S.G."/>
            <person name="Onofrio R."/>
            <person name="Pedroni S."/>
            <person name="Piras M.F."/>
            <person name="Raudsepp T."/>
            <person name="Rocchi M."/>
            <person name="Roeed K.H."/>
            <person name="Ryder O.A."/>
            <person name="Searle S."/>
            <person name="Skow L."/>
            <person name="Swinburne J.E."/>
            <person name="Syvaenen A.C."/>
            <person name="Tozaki T."/>
            <person name="Valberg S.J."/>
            <person name="Vaudin M."/>
            <person name="White J.R."/>
            <person name="Zody M.C."/>
            <person name="Lander E.S."/>
            <person name="Lindblad-Toh K."/>
        </authorList>
    </citation>
    <scope>NUCLEOTIDE SEQUENCE [LARGE SCALE GENOMIC DNA]</scope>
    <source>
        <strain evidence="13 14">Thoroughbred</strain>
    </source>
</reference>
<feature type="compositionally biased region" description="Polar residues" evidence="9">
    <location>
        <begin position="1"/>
        <end position="17"/>
    </location>
</feature>
<dbReference type="CDD" id="cd19941">
    <property type="entry name" value="TIL"/>
    <property type="match status" value="1"/>
</dbReference>
<keyword evidence="5" id="KW-0186">Copper</keyword>
<dbReference type="PROSITE" id="PS01208">
    <property type="entry name" value="VWFC_1"/>
    <property type="match status" value="2"/>
</dbReference>
<dbReference type="SMART" id="SM00216">
    <property type="entry name" value="VWD"/>
    <property type="match status" value="1"/>
</dbReference>
<keyword evidence="7" id="KW-0325">Glycoprotein</keyword>
<dbReference type="PANTHER" id="PTHR11339:SF402">
    <property type="entry name" value="VWFD DOMAIN-CONTAINING PROTEIN"/>
    <property type="match status" value="1"/>
</dbReference>
<feature type="compositionally biased region" description="Polar residues" evidence="9">
    <location>
        <begin position="159"/>
        <end position="174"/>
    </location>
</feature>